<dbReference type="Proteomes" id="UP000004095">
    <property type="component" value="Unassembled WGS sequence"/>
</dbReference>
<sequence length="67" mass="7533">MEVTEGFLVYTRSRNKVVPVEISPQAKQLVKAAVQEMVVVTNENIFPKATKSKKRCATCTHRNVCPQ</sequence>
<dbReference type="EMBL" id="AAWS01000010">
    <property type="protein sequence ID" value="EAY29648.1"/>
    <property type="molecule type" value="Genomic_DNA"/>
</dbReference>
<dbReference type="InterPro" id="IPR011604">
    <property type="entry name" value="PDDEXK-like_dom_sf"/>
</dbReference>
<proteinExistence type="predicted"/>
<dbReference type="Pfam" id="PF01930">
    <property type="entry name" value="Cas_Cas4"/>
    <property type="match status" value="1"/>
</dbReference>
<name>A1ZJB2_MICM2</name>
<evidence type="ECO:0000313" key="3">
    <source>
        <dbReference type="Proteomes" id="UP000004095"/>
    </source>
</evidence>
<reference evidence="2 3" key="1">
    <citation type="submission" date="2007-01" db="EMBL/GenBank/DDBJ databases">
        <authorList>
            <person name="Haygood M."/>
            <person name="Podell S."/>
            <person name="Anderson C."/>
            <person name="Hopkinson B."/>
            <person name="Roe K."/>
            <person name="Barbeau K."/>
            <person name="Gaasterland T."/>
            <person name="Ferriera S."/>
            <person name="Johnson J."/>
            <person name="Kravitz S."/>
            <person name="Beeson K."/>
            <person name="Sutton G."/>
            <person name="Rogers Y.-H."/>
            <person name="Friedman R."/>
            <person name="Frazier M."/>
            <person name="Venter J.C."/>
        </authorList>
    </citation>
    <scope>NUCLEOTIDE SEQUENCE [LARGE SCALE GENOMIC DNA]</scope>
    <source>
        <strain evidence="2 3">ATCC 23134</strain>
    </source>
</reference>
<dbReference type="AlphaFoldDB" id="A1ZJB2"/>
<evidence type="ECO:0000259" key="1">
    <source>
        <dbReference type="Pfam" id="PF01930"/>
    </source>
</evidence>
<organism evidence="2 3">
    <name type="scientific">Microscilla marina ATCC 23134</name>
    <dbReference type="NCBI Taxonomy" id="313606"/>
    <lineage>
        <taxon>Bacteria</taxon>
        <taxon>Pseudomonadati</taxon>
        <taxon>Bacteroidota</taxon>
        <taxon>Cytophagia</taxon>
        <taxon>Cytophagales</taxon>
        <taxon>Microscillaceae</taxon>
        <taxon>Microscilla</taxon>
    </lineage>
</organism>
<gene>
    <name evidence="2" type="ORF">M23134_00532</name>
</gene>
<comment type="caution">
    <text evidence="2">The sequence shown here is derived from an EMBL/GenBank/DDBJ whole genome shotgun (WGS) entry which is preliminary data.</text>
</comment>
<dbReference type="eggNOG" id="COG1468">
    <property type="taxonomic scope" value="Bacteria"/>
</dbReference>
<feature type="domain" description="DUF83" evidence="1">
    <location>
        <begin position="3"/>
        <end position="65"/>
    </location>
</feature>
<dbReference type="Gene3D" id="3.90.320.10">
    <property type="match status" value="1"/>
</dbReference>
<accession>A1ZJB2</accession>
<keyword evidence="3" id="KW-1185">Reference proteome</keyword>
<protein>
    <recommendedName>
        <fullName evidence="1">DUF83 domain-containing protein</fullName>
    </recommendedName>
</protein>
<evidence type="ECO:0000313" key="2">
    <source>
        <dbReference type="EMBL" id="EAY29648.1"/>
    </source>
</evidence>
<dbReference type="InterPro" id="IPR022765">
    <property type="entry name" value="Dna2/Cas4_DUF83"/>
</dbReference>